<keyword evidence="2" id="KW-1185">Reference proteome</keyword>
<dbReference type="Proteomes" id="UP000031443">
    <property type="component" value="Unassembled WGS sequence"/>
</dbReference>
<gene>
    <name evidence="1" type="ORF">UY3_18020</name>
</gene>
<sequence length="50" mass="5532">MPVASRSRIEPEKGESKEHPLFDLLMYCQLPPVGLVGTCLYGHIIYGNDG</sequence>
<evidence type="ECO:0000313" key="2">
    <source>
        <dbReference type="Proteomes" id="UP000031443"/>
    </source>
</evidence>
<proteinExistence type="predicted"/>
<organism evidence="1 2">
    <name type="scientific">Chelonia mydas</name>
    <name type="common">Green sea-turtle</name>
    <name type="synonym">Chelonia agassizi</name>
    <dbReference type="NCBI Taxonomy" id="8469"/>
    <lineage>
        <taxon>Eukaryota</taxon>
        <taxon>Metazoa</taxon>
        <taxon>Chordata</taxon>
        <taxon>Craniata</taxon>
        <taxon>Vertebrata</taxon>
        <taxon>Euteleostomi</taxon>
        <taxon>Archelosauria</taxon>
        <taxon>Testudinata</taxon>
        <taxon>Testudines</taxon>
        <taxon>Cryptodira</taxon>
        <taxon>Durocryptodira</taxon>
        <taxon>Americhelydia</taxon>
        <taxon>Chelonioidea</taxon>
        <taxon>Cheloniidae</taxon>
        <taxon>Chelonia</taxon>
    </lineage>
</organism>
<dbReference type="EMBL" id="KB596435">
    <property type="protein sequence ID" value="EMP24949.1"/>
    <property type="molecule type" value="Genomic_DNA"/>
</dbReference>
<dbReference type="AlphaFoldDB" id="M7AKK8"/>
<accession>M7AKK8</accession>
<evidence type="ECO:0000313" key="1">
    <source>
        <dbReference type="EMBL" id="EMP24949.1"/>
    </source>
</evidence>
<name>M7AKK8_CHEMY</name>
<reference evidence="2" key="1">
    <citation type="journal article" date="2013" name="Nat. Genet.">
        <title>The draft genomes of soft-shell turtle and green sea turtle yield insights into the development and evolution of the turtle-specific body plan.</title>
        <authorList>
            <person name="Wang Z."/>
            <person name="Pascual-Anaya J."/>
            <person name="Zadissa A."/>
            <person name="Li W."/>
            <person name="Niimura Y."/>
            <person name="Huang Z."/>
            <person name="Li C."/>
            <person name="White S."/>
            <person name="Xiong Z."/>
            <person name="Fang D."/>
            <person name="Wang B."/>
            <person name="Ming Y."/>
            <person name="Chen Y."/>
            <person name="Zheng Y."/>
            <person name="Kuraku S."/>
            <person name="Pignatelli M."/>
            <person name="Herrero J."/>
            <person name="Beal K."/>
            <person name="Nozawa M."/>
            <person name="Li Q."/>
            <person name="Wang J."/>
            <person name="Zhang H."/>
            <person name="Yu L."/>
            <person name="Shigenobu S."/>
            <person name="Wang J."/>
            <person name="Liu J."/>
            <person name="Flicek P."/>
            <person name="Searle S."/>
            <person name="Wang J."/>
            <person name="Kuratani S."/>
            <person name="Yin Y."/>
            <person name="Aken B."/>
            <person name="Zhang G."/>
            <person name="Irie N."/>
        </authorList>
    </citation>
    <scope>NUCLEOTIDE SEQUENCE [LARGE SCALE GENOMIC DNA]</scope>
</reference>
<protein>
    <submittedName>
        <fullName evidence="1">Uncharacterized protein</fullName>
    </submittedName>
</protein>